<gene>
    <name evidence="12" type="ORF">ZOSMA_85G00390</name>
</gene>
<evidence type="ECO:0000256" key="10">
    <source>
        <dbReference type="SAM" id="MobiDB-lite"/>
    </source>
</evidence>
<keyword evidence="3" id="KW-0479">Metal-binding</keyword>
<protein>
    <recommendedName>
        <fullName evidence="8">GATA transcription factor</fullName>
    </recommendedName>
</protein>
<dbReference type="Pfam" id="PF00320">
    <property type="entry name" value="GATA"/>
    <property type="match status" value="1"/>
</dbReference>
<comment type="subcellular location">
    <subcellularLocation>
        <location evidence="1 8">Nucleus</location>
    </subcellularLocation>
</comment>
<feature type="compositionally biased region" description="Low complexity" evidence="10">
    <location>
        <begin position="244"/>
        <end position="253"/>
    </location>
</feature>
<keyword evidence="5" id="KW-0862">Zinc</keyword>
<keyword evidence="8" id="KW-0805">Transcription regulation</keyword>
<accession>A0A0K9NN16</accession>
<dbReference type="SMART" id="SM00401">
    <property type="entry name" value="ZnF_GATA"/>
    <property type="match status" value="1"/>
</dbReference>
<comment type="similarity">
    <text evidence="2 8">Belongs to the type IV zinc-finger family. Class A subfamily.</text>
</comment>
<comment type="caution">
    <text evidence="12">The sequence shown here is derived from an EMBL/GenBank/DDBJ whole genome shotgun (WGS) entry which is preliminary data.</text>
</comment>
<dbReference type="GO" id="GO:0006357">
    <property type="term" value="P:regulation of transcription by RNA polymerase II"/>
    <property type="evidence" value="ECO:0000318"/>
    <property type="project" value="GO_Central"/>
</dbReference>
<dbReference type="Proteomes" id="UP000036987">
    <property type="component" value="Unassembled WGS sequence"/>
</dbReference>
<dbReference type="PROSITE" id="PS00344">
    <property type="entry name" value="GATA_ZN_FINGER_1"/>
    <property type="match status" value="1"/>
</dbReference>
<dbReference type="OrthoDB" id="2162994at2759"/>
<dbReference type="GO" id="GO:0030154">
    <property type="term" value="P:cell differentiation"/>
    <property type="evidence" value="ECO:0000318"/>
    <property type="project" value="GO_Central"/>
</dbReference>
<dbReference type="Gene3D" id="3.30.50.10">
    <property type="entry name" value="Erythroid Transcription Factor GATA-1, subunit A"/>
    <property type="match status" value="1"/>
</dbReference>
<sequence>MGPELEMGMGFGRETIGNSNNAYLYGLQPSSVTETLQIDDLLDFSTTQEGGGFETGGGGDNGGGLQGGGGHHFQQMMPMQYASTGNINSGTGNNVNATSAGFAGAGNCGGLGGVGINGGFGTGPDLLPAFPEDLYMPSEETAELEWLSKFVEDSFSDLPFPSPTPTMGNFSNVNPPVTNTADENNRNNNGNSRTIGNLHNHNSVPGRARSKRSRAPGPVPSTHLAAPSVTTTWSSLPPPQLCASTSSSSSSSSETKQRGGGGTHGVKKKESTMGVGGPAMEKGGGEGGVRRCTHCSSEKTPQWRTGPLGPKTLCNACGVRFKSGRLVPEYRPAASPTFVLTQHSNSHRKVVELRRQKELVYRHQAQNHLQNNRETSPSTTNGTTASATRPDLLLRDYEVC</sequence>
<dbReference type="InterPro" id="IPR051140">
    <property type="entry name" value="GATA_TF"/>
</dbReference>
<dbReference type="AlphaFoldDB" id="A0A0K9NN16"/>
<dbReference type="EMBL" id="LFYR01002060">
    <property type="protein sequence ID" value="KMZ57477.1"/>
    <property type="molecule type" value="Genomic_DNA"/>
</dbReference>
<comment type="function">
    <text evidence="8">Transcriptional activator that specifically binds 5'-GATA-3' or 5'-GAT-3' motifs within gene promoters.</text>
</comment>
<evidence type="ECO:0000256" key="1">
    <source>
        <dbReference type="ARBA" id="ARBA00004123"/>
    </source>
</evidence>
<keyword evidence="7 8" id="KW-0539">Nucleus</keyword>
<feature type="region of interest" description="Disordered" evidence="10">
    <location>
        <begin position="365"/>
        <end position="388"/>
    </location>
</feature>
<feature type="compositionally biased region" description="Gly residues" evidence="10">
    <location>
        <begin position="49"/>
        <end position="71"/>
    </location>
</feature>
<keyword evidence="8" id="KW-0804">Transcription</keyword>
<feature type="region of interest" description="Disordered" evidence="10">
    <location>
        <begin position="47"/>
        <end position="73"/>
    </location>
</feature>
<evidence type="ECO:0000256" key="3">
    <source>
        <dbReference type="ARBA" id="ARBA00022723"/>
    </source>
</evidence>
<evidence type="ECO:0000256" key="9">
    <source>
        <dbReference type="PROSITE-ProRule" id="PRU00094"/>
    </source>
</evidence>
<organism evidence="12 13">
    <name type="scientific">Zostera marina</name>
    <name type="common">Eelgrass</name>
    <dbReference type="NCBI Taxonomy" id="29655"/>
    <lineage>
        <taxon>Eukaryota</taxon>
        <taxon>Viridiplantae</taxon>
        <taxon>Streptophyta</taxon>
        <taxon>Embryophyta</taxon>
        <taxon>Tracheophyta</taxon>
        <taxon>Spermatophyta</taxon>
        <taxon>Magnoliopsida</taxon>
        <taxon>Liliopsida</taxon>
        <taxon>Zosteraceae</taxon>
        <taxon>Zostera</taxon>
    </lineage>
</organism>
<feature type="region of interest" description="Disordered" evidence="10">
    <location>
        <begin position="165"/>
        <end position="289"/>
    </location>
</feature>
<feature type="compositionally biased region" description="Low complexity" evidence="10">
    <location>
        <begin position="178"/>
        <end position="197"/>
    </location>
</feature>
<proteinExistence type="inferred from homology"/>
<dbReference type="SUPFAM" id="SSF57716">
    <property type="entry name" value="Glucocorticoid receptor-like (DNA-binding domain)"/>
    <property type="match status" value="1"/>
</dbReference>
<evidence type="ECO:0000256" key="8">
    <source>
        <dbReference type="PIRNR" id="PIRNR016992"/>
    </source>
</evidence>
<feature type="compositionally biased region" description="Polar residues" evidence="10">
    <location>
        <begin position="365"/>
        <end position="387"/>
    </location>
</feature>
<dbReference type="STRING" id="29655.A0A0K9NN16"/>
<dbReference type="GO" id="GO:0045893">
    <property type="term" value="P:positive regulation of DNA-templated transcription"/>
    <property type="evidence" value="ECO:0007669"/>
    <property type="project" value="InterPro"/>
</dbReference>
<dbReference type="PROSITE" id="PS50114">
    <property type="entry name" value="GATA_ZN_FINGER_2"/>
    <property type="match status" value="1"/>
</dbReference>
<dbReference type="PIRSF" id="PIRSF016992">
    <property type="entry name" value="TF_GATA_plant"/>
    <property type="match status" value="1"/>
</dbReference>
<evidence type="ECO:0000256" key="2">
    <source>
        <dbReference type="ARBA" id="ARBA00005694"/>
    </source>
</evidence>
<dbReference type="PANTHER" id="PTHR45658:SF46">
    <property type="entry name" value="GATA TRANSCRIPTION FACTOR 4"/>
    <property type="match status" value="1"/>
</dbReference>
<evidence type="ECO:0000259" key="11">
    <source>
        <dbReference type="PROSITE" id="PS50114"/>
    </source>
</evidence>
<evidence type="ECO:0000313" key="13">
    <source>
        <dbReference type="Proteomes" id="UP000036987"/>
    </source>
</evidence>
<dbReference type="FunFam" id="3.30.50.10:FF:000018">
    <property type="entry name" value="GATA transcription factor"/>
    <property type="match status" value="1"/>
</dbReference>
<evidence type="ECO:0000256" key="5">
    <source>
        <dbReference type="ARBA" id="ARBA00022833"/>
    </source>
</evidence>
<feature type="compositionally biased region" description="Polar residues" evidence="10">
    <location>
        <begin position="165"/>
        <end position="177"/>
    </location>
</feature>
<name>A0A0K9NN16_ZOSMR</name>
<evidence type="ECO:0000313" key="12">
    <source>
        <dbReference type="EMBL" id="KMZ57477.1"/>
    </source>
</evidence>
<dbReference type="InterPro" id="IPR016679">
    <property type="entry name" value="TF_GATA_pln"/>
</dbReference>
<evidence type="ECO:0000256" key="7">
    <source>
        <dbReference type="ARBA" id="ARBA00023242"/>
    </source>
</evidence>
<dbReference type="GO" id="GO:0000976">
    <property type="term" value="F:transcription cis-regulatory region binding"/>
    <property type="evidence" value="ECO:0000318"/>
    <property type="project" value="GO_Central"/>
</dbReference>
<dbReference type="GO" id="GO:0008270">
    <property type="term" value="F:zinc ion binding"/>
    <property type="evidence" value="ECO:0007669"/>
    <property type="project" value="UniProtKB-KW"/>
</dbReference>
<dbReference type="PANTHER" id="PTHR45658">
    <property type="entry name" value="GATA TRANSCRIPTION FACTOR"/>
    <property type="match status" value="1"/>
</dbReference>
<evidence type="ECO:0000256" key="6">
    <source>
        <dbReference type="ARBA" id="ARBA00023159"/>
    </source>
</evidence>
<dbReference type="InterPro" id="IPR000679">
    <property type="entry name" value="Znf_GATA"/>
</dbReference>
<feature type="domain" description="GATA-type" evidence="11">
    <location>
        <begin position="290"/>
        <end position="322"/>
    </location>
</feature>
<keyword evidence="4 9" id="KW-0863">Zinc-finger</keyword>
<keyword evidence="6 8" id="KW-0010">Activator</keyword>
<keyword evidence="13" id="KW-1185">Reference proteome</keyword>
<keyword evidence="8" id="KW-0238">DNA-binding</keyword>
<dbReference type="CDD" id="cd00202">
    <property type="entry name" value="ZnF_GATA"/>
    <property type="match status" value="1"/>
</dbReference>
<evidence type="ECO:0000256" key="4">
    <source>
        <dbReference type="ARBA" id="ARBA00022771"/>
    </source>
</evidence>
<dbReference type="InterPro" id="IPR013088">
    <property type="entry name" value="Znf_NHR/GATA"/>
</dbReference>
<reference evidence="13" key="1">
    <citation type="journal article" date="2016" name="Nature">
        <title>The genome of the seagrass Zostera marina reveals angiosperm adaptation to the sea.</title>
        <authorList>
            <person name="Olsen J.L."/>
            <person name="Rouze P."/>
            <person name="Verhelst B."/>
            <person name="Lin Y.-C."/>
            <person name="Bayer T."/>
            <person name="Collen J."/>
            <person name="Dattolo E."/>
            <person name="De Paoli E."/>
            <person name="Dittami S."/>
            <person name="Maumus F."/>
            <person name="Michel G."/>
            <person name="Kersting A."/>
            <person name="Lauritano C."/>
            <person name="Lohaus R."/>
            <person name="Toepel M."/>
            <person name="Tonon T."/>
            <person name="Vanneste K."/>
            <person name="Amirebrahimi M."/>
            <person name="Brakel J."/>
            <person name="Bostroem C."/>
            <person name="Chovatia M."/>
            <person name="Grimwood J."/>
            <person name="Jenkins J.W."/>
            <person name="Jueterbock A."/>
            <person name="Mraz A."/>
            <person name="Stam W.T."/>
            <person name="Tice H."/>
            <person name="Bornberg-Bauer E."/>
            <person name="Green P.J."/>
            <person name="Pearson G.A."/>
            <person name="Procaccini G."/>
            <person name="Duarte C.M."/>
            <person name="Schmutz J."/>
            <person name="Reusch T.B.H."/>
            <person name="Van de Peer Y."/>
        </authorList>
    </citation>
    <scope>NUCLEOTIDE SEQUENCE [LARGE SCALE GENOMIC DNA]</scope>
    <source>
        <strain evidence="13">cv. Finnish</strain>
    </source>
</reference>
<dbReference type="GO" id="GO:0005634">
    <property type="term" value="C:nucleus"/>
    <property type="evidence" value="ECO:0000318"/>
    <property type="project" value="GO_Central"/>
</dbReference>